<reference evidence="1 2" key="1">
    <citation type="journal article" date="2012" name="J. Bacteriol.">
        <title>Complete Genome Sequence of Burkholderia sp. Strain GG4, a Betaproteobacterium That Reduces 3-Oxo-N-Acylhomoserine Lactones and Produces Different N-Acylhomoserine Lactones.</title>
        <authorList>
            <person name="Hong K.W."/>
            <person name="Koh C.L."/>
            <person name="Sam C.K."/>
            <person name="Yin W.F."/>
            <person name="Chan K.G."/>
        </authorList>
    </citation>
    <scope>NUCLEOTIDE SEQUENCE [LARGE SCALE GENOMIC DNA]</scope>
    <source>
        <strain evidence="1 2">GG4</strain>
    </source>
</reference>
<gene>
    <name evidence="1" type="ORF">GEM_5156</name>
</gene>
<name>A0A9W3K5Y2_BURCE</name>
<dbReference type="Proteomes" id="UP000032866">
    <property type="component" value="Chromosome 2"/>
</dbReference>
<dbReference type="RefSeq" id="WP_014900299.1">
    <property type="nucleotide sequence ID" value="NC_018514.1"/>
</dbReference>
<evidence type="ECO:0000313" key="2">
    <source>
        <dbReference type="Proteomes" id="UP000032866"/>
    </source>
</evidence>
<dbReference type="EMBL" id="CP003775">
    <property type="protein sequence ID" value="AFQ51542.1"/>
    <property type="molecule type" value="Genomic_DNA"/>
</dbReference>
<accession>A0A9W3K5Y2</accession>
<sequence length="151" mass="16958">MLTDSIQKVGYDFEQRDPQGATDYPSLTQAFDAFPWIAQHAEGNELQDGPLPALVLQHAGDRREWWISALSDAHSDGFQLNAVSMRTKKGRFGIGKGKLEQHVATIDVRTRVDVDVLCRLFCDRQYDELARLVARHAARNADDDRDSGSDD</sequence>
<organism evidence="1 2">
    <name type="scientific">Burkholderia cepacia GG4</name>
    <dbReference type="NCBI Taxonomy" id="1009846"/>
    <lineage>
        <taxon>Bacteria</taxon>
        <taxon>Pseudomonadati</taxon>
        <taxon>Pseudomonadota</taxon>
        <taxon>Betaproteobacteria</taxon>
        <taxon>Burkholderiales</taxon>
        <taxon>Burkholderiaceae</taxon>
        <taxon>Burkholderia</taxon>
        <taxon>Burkholderia cepacia complex</taxon>
    </lineage>
</organism>
<evidence type="ECO:0000313" key="1">
    <source>
        <dbReference type="EMBL" id="AFQ51542.1"/>
    </source>
</evidence>
<dbReference type="AlphaFoldDB" id="A0A9W3K5Y2"/>
<proteinExistence type="predicted"/>
<protein>
    <submittedName>
        <fullName evidence="1">Uncharacterized protein</fullName>
    </submittedName>
</protein>
<dbReference type="KEGG" id="bct:GEM_5156"/>